<feature type="region of interest" description="Disordered" evidence="1">
    <location>
        <begin position="18"/>
        <end position="78"/>
    </location>
</feature>
<protein>
    <submittedName>
        <fullName evidence="2">Uncharacterized protein</fullName>
    </submittedName>
</protein>
<feature type="compositionally biased region" description="Low complexity" evidence="1">
    <location>
        <begin position="373"/>
        <end position="387"/>
    </location>
</feature>
<feature type="region of interest" description="Disordered" evidence="1">
    <location>
        <begin position="255"/>
        <end position="275"/>
    </location>
</feature>
<keyword evidence="3" id="KW-1185">Reference proteome</keyword>
<feature type="region of interest" description="Disordered" evidence="1">
    <location>
        <begin position="556"/>
        <end position="763"/>
    </location>
</feature>
<feature type="compositionally biased region" description="Polar residues" evidence="1">
    <location>
        <begin position="464"/>
        <end position="473"/>
    </location>
</feature>
<feature type="region of interest" description="Disordered" evidence="1">
    <location>
        <begin position="410"/>
        <end position="429"/>
    </location>
</feature>
<feature type="region of interest" description="Disordered" evidence="1">
    <location>
        <begin position="319"/>
        <end position="405"/>
    </location>
</feature>
<feature type="region of interest" description="Disordered" evidence="1">
    <location>
        <begin position="110"/>
        <end position="230"/>
    </location>
</feature>
<name>A0A4Z2GGV9_9TELE</name>
<comment type="caution">
    <text evidence="2">The sequence shown here is derived from an EMBL/GenBank/DDBJ whole genome shotgun (WGS) entry which is preliminary data.</text>
</comment>
<dbReference type="Proteomes" id="UP000314294">
    <property type="component" value="Unassembled WGS sequence"/>
</dbReference>
<proteinExistence type="predicted"/>
<feature type="compositionally biased region" description="Low complexity" evidence="1">
    <location>
        <begin position="726"/>
        <end position="737"/>
    </location>
</feature>
<gene>
    <name evidence="2" type="ORF">EYF80_037448</name>
</gene>
<evidence type="ECO:0000313" key="3">
    <source>
        <dbReference type="Proteomes" id="UP000314294"/>
    </source>
</evidence>
<organism evidence="2 3">
    <name type="scientific">Liparis tanakae</name>
    <name type="common">Tanaka's snailfish</name>
    <dbReference type="NCBI Taxonomy" id="230148"/>
    <lineage>
        <taxon>Eukaryota</taxon>
        <taxon>Metazoa</taxon>
        <taxon>Chordata</taxon>
        <taxon>Craniata</taxon>
        <taxon>Vertebrata</taxon>
        <taxon>Euteleostomi</taxon>
        <taxon>Actinopterygii</taxon>
        <taxon>Neopterygii</taxon>
        <taxon>Teleostei</taxon>
        <taxon>Neoteleostei</taxon>
        <taxon>Acanthomorphata</taxon>
        <taxon>Eupercaria</taxon>
        <taxon>Perciformes</taxon>
        <taxon>Cottioidei</taxon>
        <taxon>Cottales</taxon>
        <taxon>Liparidae</taxon>
        <taxon>Liparis</taxon>
    </lineage>
</organism>
<sequence>MDLRKPKRFASLSFVFRKKKKNDPADISQSTIDLHGNAKQEETPPNPRQRKTDQANAKMPQPDPKIDKFDIPSPPALATNQLQSYLNLPKQWQSPCAANRPKLIDVHEEPRKAPIATMSELDLYDPDSSEEDEDGDNVSVASAFAALAETRPAADNPTAPGLPDSPPPPAPDTSDRTPPAANSVATCDDDTEISHAGSTPLLSSSDRQAADGASQNDEPPQASEKGATPVRQDVVYGALYESLFPQSFTSEVMAAASNPPPRITTETRPLSSKVKPVMVKTLNERHTETNAQFSFANVNASFSKMKENYLSDSTRLSSFQTSIAPQPRRDPDHDVGYLPSSLKSGSEPVPTSEPTLGLPEVKSDGVGLIQDNVGSVPAVQSSAPPAAEYVESPRRDTQVTPSKRRAVLVKESVTDEASTHPVCRSPVPVKMSAPRGLEVRIETIEIVFSPSGQTNRSDGHLSPSHLSVGSDDSSAAEIYFSAEEDNDGGSVNEEIRTADKRVESYVIDVGREAGLREEFPPPGDGAERGMKKRKEGDFLVVVIERQNEEVVVAKEKEKRGVYSQLGQRSGTPGQETDASNYLVGRDAASHKKELETAALPQVGDKRAEELPATPVQQVGKSAVCDSAPPSSEPQREGSEGNLTDELETKDPPEGKAQYLAHKDLPAPSSAAEAVELTPRASAAAERAETGSDALVTDTSITPPSDVTEVEPDRAASKWVDTVTPSAERTAAVQGRAAARADTRLPDPEAAGTPSETPPDPKQG</sequence>
<dbReference type="AlphaFoldDB" id="A0A4Z2GGV9"/>
<feature type="region of interest" description="Disordered" evidence="1">
    <location>
        <begin position="450"/>
        <end position="473"/>
    </location>
</feature>
<feature type="compositionally biased region" description="Polar residues" evidence="1">
    <location>
        <begin position="196"/>
        <end position="218"/>
    </location>
</feature>
<evidence type="ECO:0000256" key="1">
    <source>
        <dbReference type="SAM" id="MobiDB-lite"/>
    </source>
</evidence>
<evidence type="ECO:0000313" key="2">
    <source>
        <dbReference type="EMBL" id="TNN52365.1"/>
    </source>
</evidence>
<accession>A0A4Z2GGV9</accession>
<feature type="compositionally biased region" description="Acidic residues" evidence="1">
    <location>
        <begin position="122"/>
        <end position="136"/>
    </location>
</feature>
<feature type="compositionally biased region" description="Polar residues" evidence="1">
    <location>
        <begin position="564"/>
        <end position="579"/>
    </location>
</feature>
<dbReference type="OrthoDB" id="8963707at2759"/>
<dbReference type="EMBL" id="SRLO01000550">
    <property type="protein sequence ID" value="TNN52365.1"/>
    <property type="molecule type" value="Genomic_DNA"/>
</dbReference>
<reference evidence="2 3" key="1">
    <citation type="submission" date="2019-03" db="EMBL/GenBank/DDBJ databases">
        <title>First draft genome of Liparis tanakae, snailfish: a comprehensive survey of snailfish specific genes.</title>
        <authorList>
            <person name="Kim W."/>
            <person name="Song I."/>
            <person name="Jeong J.-H."/>
            <person name="Kim D."/>
            <person name="Kim S."/>
            <person name="Ryu S."/>
            <person name="Song J.Y."/>
            <person name="Lee S.K."/>
        </authorList>
    </citation>
    <scope>NUCLEOTIDE SEQUENCE [LARGE SCALE GENOMIC DNA]</scope>
    <source>
        <tissue evidence="2">Muscle</tissue>
    </source>
</reference>